<proteinExistence type="predicted"/>
<accession>A0A2M4D647</accession>
<organism evidence="2">
    <name type="scientific">Anopheles darlingi</name>
    <name type="common">Mosquito</name>
    <dbReference type="NCBI Taxonomy" id="43151"/>
    <lineage>
        <taxon>Eukaryota</taxon>
        <taxon>Metazoa</taxon>
        <taxon>Ecdysozoa</taxon>
        <taxon>Arthropoda</taxon>
        <taxon>Hexapoda</taxon>
        <taxon>Insecta</taxon>
        <taxon>Pterygota</taxon>
        <taxon>Neoptera</taxon>
        <taxon>Endopterygota</taxon>
        <taxon>Diptera</taxon>
        <taxon>Nematocera</taxon>
        <taxon>Culicoidea</taxon>
        <taxon>Culicidae</taxon>
        <taxon>Anophelinae</taxon>
        <taxon>Anopheles</taxon>
    </lineage>
</organism>
<keyword evidence="1" id="KW-0732">Signal</keyword>
<dbReference type="AlphaFoldDB" id="A0A2M4D647"/>
<dbReference type="EMBL" id="GGFL01008793">
    <property type="protein sequence ID" value="MBW72971.1"/>
    <property type="molecule type" value="Transcribed_RNA"/>
</dbReference>
<evidence type="ECO:0000313" key="2">
    <source>
        <dbReference type="EMBL" id="MBW72971.1"/>
    </source>
</evidence>
<evidence type="ECO:0000256" key="1">
    <source>
        <dbReference type="SAM" id="SignalP"/>
    </source>
</evidence>
<protein>
    <submittedName>
        <fullName evidence="2">Putative secreted protein</fullName>
    </submittedName>
</protein>
<sequence>MQETVFRVRRLLLLLLAAPVELLVEPGTIIGPATVCLRLGFGESEKLLEGRFSDPAPRPPPPPPPPVLPVVMYCW</sequence>
<reference evidence="2" key="1">
    <citation type="submission" date="2018-01" db="EMBL/GenBank/DDBJ databases">
        <title>An insight into the sialome of Amazonian anophelines.</title>
        <authorList>
            <person name="Ribeiro J.M."/>
            <person name="Scarpassa V."/>
            <person name="Calvo E."/>
        </authorList>
    </citation>
    <scope>NUCLEOTIDE SEQUENCE</scope>
</reference>
<feature type="signal peptide" evidence="1">
    <location>
        <begin position="1"/>
        <end position="22"/>
    </location>
</feature>
<feature type="chain" id="PRO_5014720925" evidence="1">
    <location>
        <begin position="23"/>
        <end position="75"/>
    </location>
</feature>
<name>A0A2M4D647_ANODA</name>